<dbReference type="Proteomes" id="UP000027586">
    <property type="component" value="Unassembled WGS sequence"/>
</dbReference>
<dbReference type="EMBL" id="CBTN010000089">
    <property type="protein sequence ID" value="CDH60334.1"/>
    <property type="molecule type" value="Genomic_DNA"/>
</dbReference>
<proteinExistence type="predicted"/>
<gene>
    <name evidence="2" type="ORF">LCOR_11119.1</name>
</gene>
<dbReference type="AlphaFoldDB" id="A0A068SDH1"/>
<evidence type="ECO:0000256" key="1">
    <source>
        <dbReference type="SAM" id="SignalP"/>
    </source>
</evidence>
<evidence type="ECO:0000313" key="3">
    <source>
        <dbReference type="Proteomes" id="UP000027586"/>
    </source>
</evidence>
<reference evidence="2" key="1">
    <citation type="submission" date="2013-08" db="EMBL/GenBank/DDBJ databases">
        <title>Gene expansion shapes genome architecture in the human pathogen Lichtheimia corymbifera: an evolutionary genomics analysis in the ancient terrestrial Mucorales (Mucoromycotina).</title>
        <authorList>
            <person name="Schwartze V.U."/>
            <person name="Winter S."/>
            <person name="Shelest E."/>
            <person name="Marcet-Houben M."/>
            <person name="Horn F."/>
            <person name="Wehner S."/>
            <person name="Hoffmann K."/>
            <person name="Riege K."/>
            <person name="Sammeth M."/>
            <person name="Nowrousian M."/>
            <person name="Valiante V."/>
            <person name="Linde J."/>
            <person name="Jacobsen I.D."/>
            <person name="Marz M."/>
            <person name="Brakhage A.A."/>
            <person name="Gabaldon T."/>
            <person name="Bocker S."/>
            <person name="Voigt K."/>
        </authorList>
    </citation>
    <scope>NUCLEOTIDE SEQUENCE [LARGE SCALE GENOMIC DNA]</scope>
    <source>
        <strain evidence="2">FSU 9682</strain>
    </source>
</reference>
<name>A0A068SDH1_9FUNG</name>
<comment type="caution">
    <text evidence="2">The sequence shown here is derived from an EMBL/GenBank/DDBJ whole genome shotgun (WGS) entry which is preliminary data.</text>
</comment>
<feature type="signal peptide" evidence="1">
    <location>
        <begin position="1"/>
        <end position="21"/>
    </location>
</feature>
<keyword evidence="1" id="KW-0732">Signal</keyword>
<keyword evidence="3" id="KW-1185">Reference proteome</keyword>
<organism evidence="2 3">
    <name type="scientific">Lichtheimia corymbifera JMRC:FSU:9682</name>
    <dbReference type="NCBI Taxonomy" id="1263082"/>
    <lineage>
        <taxon>Eukaryota</taxon>
        <taxon>Fungi</taxon>
        <taxon>Fungi incertae sedis</taxon>
        <taxon>Mucoromycota</taxon>
        <taxon>Mucoromycotina</taxon>
        <taxon>Mucoromycetes</taxon>
        <taxon>Mucorales</taxon>
        <taxon>Lichtheimiaceae</taxon>
        <taxon>Lichtheimia</taxon>
    </lineage>
</organism>
<protein>
    <submittedName>
        <fullName evidence="2">Uncharacterized protein</fullName>
    </submittedName>
</protein>
<feature type="chain" id="PRO_5001656056" evidence="1">
    <location>
        <begin position="22"/>
        <end position="67"/>
    </location>
</feature>
<sequence length="67" mass="7025">MKISGIIIILAFLGTSNSVNGATENGDALQNGSCSATKTFKVCPSEPIECAYETFTSETGNLGMYQV</sequence>
<dbReference type="VEuPathDB" id="FungiDB:LCOR_11119.1"/>
<accession>A0A068SDH1</accession>
<evidence type="ECO:0000313" key="2">
    <source>
        <dbReference type="EMBL" id="CDH60334.1"/>
    </source>
</evidence>